<sequence length="207" mass="22537">MGKYQHSSPFPGEETALFVNDPSVNEKVHFFLVREAKISQGTLKRMILCSIILLLVIKLSLSGGDELTSCEIVGPHAGIYEGYYLQADPTNSGSIGAHDAARFLKKSSLKENVLSQIWDLSDPTGKGYLEKPGFFVALKLIALAQIGHEISLARLPTDTPPPNLGPVEPVLSPPDPVIMSPPPSAGANWAVLVNIILYFFEMTNFLY</sequence>
<keyword evidence="3" id="KW-1185">Reference proteome</keyword>
<dbReference type="PROSITE" id="PS50031">
    <property type="entry name" value="EH"/>
    <property type="match status" value="1"/>
</dbReference>
<proteinExistence type="predicted"/>
<dbReference type="CDD" id="cd00052">
    <property type="entry name" value="EH"/>
    <property type="match status" value="1"/>
</dbReference>
<dbReference type="OrthoDB" id="524326at2759"/>
<comment type="caution">
    <text evidence="2">The sequence shown here is derived from an EMBL/GenBank/DDBJ whole genome shotgun (WGS) entry which is preliminary data.</text>
</comment>
<dbReference type="AlphaFoldDB" id="A0A812EJ77"/>
<evidence type="ECO:0000259" key="1">
    <source>
        <dbReference type="PROSITE" id="PS50031"/>
    </source>
</evidence>
<name>A0A812EJ77_ACAPH</name>
<feature type="domain" description="EH" evidence="1">
    <location>
        <begin position="76"/>
        <end position="170"/>
    </location>
</feature>
<dbReference type="Pfam" id="PF12763">
    <property type="entry name" value="EH"/>
    <property type="match status" value="1"/>
</dbReference>
<dbReference type="EMBL" id="CAHIKZ030005377">
    <property type="protein sequence ID" value="CAE1323518.1"/>
    <property type="molecule type" value="Genomic_DNA"/>
</dbReference>
<dbReference type="PANTHER" id="PTHR11216">
    <property type="entry name" value="EH DOMAIN"/>
    <property type="match status" value="1"/>
</dbReference>
<reference evidence="2" key="1">
    <citation type="submission" date="2021-01" db="EMBL/GenBank/DDBJ databases">
        <authorList>
            <person name="Li R."/>
            <person name="Bekaert M."/>
        </authorList>
    </citation>
    <scope>NUCLEOTIDE SEQUENCE</scope>
    <source>
        <strain evidence="2">Farmed</strain>
    </source>
</reference>
<accession>A0A812EJ77</accession>
<dbReference type="SMART" id="SM00027">
    <property type="entry name" value="EH"/>
    <property type="match status" value="1"/>
</dbReference>
<dbReference type="InterPro" id="IPR000261">
    <property type="entry name" value="EH_dom"/>
</dbReference>
<dbReference type="GO" id="GO:0006897">
    <property type="term" value="P:endocytosis"/>
    <property type="evidence" value="ECO:0007669"/>
    <property type="project" value="TreeGrafter"/>
</dbReference>
<dbReference type="Gene3D" id="1.10.238.10">
    <property type="entry name" value="EF-hand"/>
    <property type="match status" value="1"/>
</dbReference>
<protein>
    <submittedName>
        <fullName evidence="2">EPS15</fullName>
    </submittedName>
</protein>
<gene>
    <name evidence="2" type="ORF">SPHA_73410</name>
</gene>
<dbReference type="GO" id="GO:0045296">
    <property type="term" value="F:cadherin binding"/>
    <property type="evidence" value="ECO:0007669"/>
    <property type="project" value="TreeGrafter"/>
</dbReference>
<dbReference type="SUPFAM" id="SSF47473">
    <property type="entry name" value="EF-hand"/>
    <property type="match status" value="1"/>
</dbReference>
<dbReference type="PANTHER" id="PTHR11216:SF176">
    <property type="entry name" value="EPIDERMAL GROWTH FACTOR RECEPTOR PATHWAY SUBSTRATE CLONE 15, ISOFORM A"/>
    <property type="match status" value="1"/>
</dbReference>
<dbReference type="GO" id="GO:0016197">
    <property type="term" value="P:endosomal transport"/>
    <property type="evidence" value="ECO:0007669"/>
    <property type="project" value="TreeGrafter"/>
</dbReference>
<evidence type="ECO:0000313" key="3">
    <source>
        <dbReference type="Proteomes" id="UP000597762"/>
    </source>
</evidence>
<evidence type="ECO:0000313" key="2">
    <source>
        <dbReference type="EMBL" id="CAE1323518.1"/>
    </source>
</evidence>
<dbReference type="GO" id="GO:0030132">
    <property type="term" value="C:clathrin coat of coated pit"/>
    <property type="evidence" value="ECO:0007669"/>
    <property type="project" value="TreeGrafter"/>
</dbReference>
<dbReference type="Proteomes" id="UP000597762">
    <property type="component" value="Unassembled WGS sequence"/>
</dbReference>
<organism evidence="2 3">
    <name type="scientific">Acanthosepion pharaonis</name>
    <name type="common">Pharaoh cuttlefish</name>
    <name type="synonym">Sepia pharaonis</name>
    <dbReference type="NCBI Taxonomy" id="158019"/>
    <lineage>
        <taxon>Eukaryota</taxon>
        <taxon>Metazoa</taxon>
        <taxon>Spiralia</taxon>
        <taxon>Lophotrochozoa</taxon>
        <taxon>Mollusca</taxon>
        <taxon>Cephalopoda</taxon>
        <taxon>Coleoidea</taxon>
        <taxon>Decapodiformes</taxon>
        <taxon>Sepiida</taxon>
        <taxon>Sepiina</taxon>
        <taxon>Sepiidae</taxon>
        <taxon>Acanthosepion</taxon>
    </lineage>
</organism>
<dbReference type="InterPro" id="IPR011992">
    <property type="entry name" value="EF-hand-dom_pair"/>
</dbReference>